<keyword evidence="2" id="KW-1185">Reference proteome</keyword>
<name>A0A6H0XL18_9PEZI</name>
<dbReference type="OrthoDB" id="2129069at2759"/>
<proteinExistence type="predicted"/>
<gene>
    <name evidence="1" type="ORF">AMS68_000930</name>
</gene>
<reference evidence="1 2" key="1">
    <citation type="journal article" date="2016" name="Sci. Rep.">
        <title>Peltaster fructicola genome reveals evolution from an invasive phytopathogen to an ectophytic parasite.</title>
        <authorList>
            <person name="Xu C."/>
            <person name="Chen H."/>
            <person name="Gleason M.L."/>
            <person name="Xu J.R."/>
            <person name="Liu H."/>
            <person name="Zhang R."/>
            <person name="Sun G."/>
        </authorList>
    </citation>
    <scope>NUCLEOTIDE SEQUENCE [LARGE SCALE GENOMIC DNA]</scope>
    <source>
        <strain evidence="1 2">LNHT1506</strain>
    </source>
</reference>
<accession>A0A6H0XL18</accession>
<dbReference type="AlphaFoldDB" id="A0A6H0XL18"/>
<evidence type="ECO:0000313" key="1">
    <source>
        <dbReference type="EMBL" id="QIW95412.1"/>
    </source>
</evidence>
<organism evidence="1 2">
    <name type="scientific">Peltaster fructicola</name>
    <dbReference type="NCBI Taxonomy" id="286661"/>
    <lineage>
        <taxon>Eukaryota</taxon>
        <taxon>Fungi</taxon>
        <taxon>Dikarya</taxon>
        <taxon>Ascomycota</taxon>
        <taxon>Pezizomycotina</taxon>
        <taxon>Dothideomycetes</taxon>
        <taxon>Dothideomycetes incertae sedis</taxon>
        <taxon>Peltaster</taxon>
    </lineage>
</organism>
<dbReference type="Proteomes" id="UP000503462">
    <property type="component" value="Chromosome 1"/>
</dbReference>
<evidence type="ECO:0000313" key="2">
    <source>
        <dbReference type="Proteomes" id="UP000503462"/>
    </source>
</evidence>
<protein>
    <submittedName>
        <fullName evidence="1">Uncharacterized protein</fullName>
    </submittedName>
</protein>
<sequence length="245" mass="27230">MAFCTLLRRRTSFASIVPTLAANGFLQAGSMTCRQLRFILLSPHALRSDTTPDTMARIRRFIALTGGPDLAIVMLLSSTGSKIVAECSSSSKDPYEDLLRQLFSQADLAWVPVLPLATLEKLPALLRRYTEGVLNAKPVHTKQDTPSTFDILRQCTMSPPIEESMAYYITDIFFDIRDLARACRDISVDDLCKADLNEQSPYFSSSQDHHAQSTQVGSASMSKLRKLKAFNAAAAMNIITFWQNK</sequence>
<dbReference type="EMBL" id="CP051139">
    <property type="protein sequence ID" value="QIW95412.1"/>
    <property type="molecule type" value="Genomic_DNA"/>
</dbReference>